<dbReference type="EMBL" id="BPLQ01015437">
    <property type="protein sequence ID" value="GIY88040.1"/>
    <property type="molecule type" value="Genomic_DNA"/>
</dbReference>
<keyword evidence="2" id="KW-1185">Reference proteome</keyword>
<dbReference type="Proteomes" id="UP001054837">
    <property type="component" value="Unassembled WGS sequence"/>
</dbReference>
<protein>
    <submittedName>
        <fullName evidence="1">Uncharacterized protein</fullName>
    </submittedName>
</protein>
<sequence length="106" mass="12295">MFNGYTVLKTTAARAFKFHAKRRLGCLFSISQWFAPKERRLLFIHYITMVYHRSQKCTTRSRPAMQTRQRVACENVKRRLTVIASANIKIPVCGDNGAAFQVMPRE</sequence>
<reference evidence="1 2" key="1">
    <citation type="submission" date="2021-06" db="EMBL/GenBank/DDBJ databases">
        <title>Caerostris darwini draft genome.</title>
        <authorList>
            <person name="Kono N."/>
            <person name="Arakawa K."/>
        </authorList>
    </citation>
    <scope>NUCLEOTIDE SEQUENCE [LARGE SCALE GENOMIC DNA]</scope>
</reference>
<proteinExistence type="predicted"/>
<evidence type="ECO:0000313" key="1">
    <source>
        <dbReference type="EMBL" id="GIY88040.1"/>
    </source>
</evidence>
<name>A0AAV4X1J4_9ARAC</name>
<accession>A0AAV4X1J4</accession>
<organism evidence="1 2">
    <name type="scientific">Caerostris darwini</name>
    <dbReference type="NCBI Taxonomy" id="1538125"/>
    <lineage>
        <taxon>Eukaryota</taxon>
        <taxon>Metazoa</taxon>
        <taxon>Ecdysozoa</taxon>
        <taxon>Arthropoda</taxon>
        <taxon>Chelicerata</taxon>
        <taxon>Arachnida</taxon>
        <taxon>Araneae</taxon>
        <taxon>Araneomorphae</taxon>
        <taxon>Entelegynae</taxon>
        <taxon>Araneoidea</taxon>
        <taxon>Araneidae</taxon>
        <taxon>Caerostris</taxon>
    </lineage>
</organism>
<gene>
    <name evidence="1" type="ORF">CDAR_516211</name>
</gene>
<comment type="caution">
    <text evidence="1">The sequence shown here is derived from an EMBL/GenBank/DDBJ whole genome shotgun (WGS) entry which is preliminary data.</text>
</comment>
<dbReference type="AlphaFoldDB" id="A0AAV4X1J4"/>
<evidence type="ECO:0000313" key="2">
    <source>
        <dbReference type="Proteomes" id="UP001054837"/>
    </source>
</evidence>